<dbReference type="SUPFAM" id="SSF51905">
    <property type="entry name" value="FAD/NAD(P)-binding domain"/>
    <property type="match status" value="1"/>
</dbReference>
<evidence type="ECO:0000256" key="2">
    <source>
        <dbReference type="ARBA" id="ARBA00007801"/>
    </source>
</evidence>
<dbReference type="GO" id="GO:0071949">
    <property type="term" value="F:FAD binding"/>
    <property type="evidence" value="ECO:0007669"/>
    <property type="project" value="InterPro"/>
</dbReference>
<dbReference type="InterPro" id="IPR050641">
    <property type="entry name" value="RIFMO-like"/>
</dbReference>
<dbReference type="PRINTS" id="PR00420">
    <property type="entry name" value="RNGMNOXGNASE"/>
</dbReference>
<keyword evidence="3" id="KW-0285">Flavoprotein</keyword>
<name>A0A2P7RU46_9HYPH</name>
<dbReference type="Gene3D" id="3.50.50.60">
    <property type="entry name" value="FAD/NAD(P)-binding domain"/>
    <property type="match status" value="1"/>
</dbReference>
<dbReference type="Gene3D" id="3.30.70.2450">
    <property type="match status" value="1"/>
</dbReference>
<evidence type="ECO:0000259" key="5">
    <source>
        <dbReference type="Pfam" id="PF01494"/>
    </source>
</evidence>
<dbReference type="InterPro" id="IPR036249">
    <property type="entry name" value="Thioredoxin-like_sf"/>
</dbReference>
<comment type="cofactor">
    <cofactor evidence="1">
        <name>FAD</name>
        <dbReference type="ChEBI" id="CHEBI:57692"/>
    </cofactor>
</comment>
<dbReference type="RefSeq" id="WP_106774961.1">
    <property type="nucleotide sequence ID" value="NZ_PXYK01000032.1"/>
</dbReference>
<dbReference type="Pfam" id="PF01494">
    <property type="entry name" value="FAD_binding_3"/>
    <property type="match status" value="1"/>
</dbReference>
<dbReference type="SUPFAM" id="SSF52833">
    <property type="entry name" value="Thioredoxin-like"/>
    <property type="match status" value="1"/>
</dbReference>
<dbReference type="OrthoDB" id="9791689at2"/>
<evidence type="ECO:0000313" key="7">
    <source>
        <dbReference type="Proteomes" id="UP000241229"/>
    </source>
</evidence>
<dbReference type="AlphaFoldDB" id="A0A2P7RU46"/>
<keyword evidence="7" id="KW-1185">Reference proteome</keyword>
<dbReference type="GO" id="GO:0016709">
    <property type="term" value="F:oxidoreductase activity, acting on paired donors, with incorporation or reduction of molecular oxygen, NAD(P)H as one donor, and incorporation of one atom of oxygen"/>
    <property type="evidence" value="ECO:0007669"/>
    <property type="project" value="UniProtKB-ARBA"/>
</dbReference>
<accession>A0A2P7RU46</accession>
<dbReference type="PANTHER" id="PTHR43004">
    <property type="entry name" value="TRK SYSTEM POTASSIUM UPTAKE PROTEIN"/>
    <property type="match status" value="1"/>
</dbReference>
<dbReference type="EMBL" id="PXYK01000032">
    <property type="protein sequence ID" value="PSJ53733.1"/>
    <property type="molecule type" value="Genomic_DNA"/>
</dbReference>
<sequence>MASEIPVLVVGAGPTGLSLAIMLRLHGVPVRIVDRNAAPAAVSKALAVWSGSLEALHAMGVVDKFLERGVRLKSLIAGDGRRRLGAISVGDGIDSPYPYPLLLPQSRTEQILTARLAELGATVERGVELTGLDQDDDGVSAALKHADGSEERVRTRYLVGADGARSAVRHGVGIAFEGYTEPQMFLLGDVKIDGADLDRRSLYIWWHGGNTVALFPFEDGIWRIFTMRENSEDASPPTLEELQTLMDRHGPPGARISGPTWLSSFRTNERLAARFRVGRVFLAGDAAHIHSPAGGQGMNTGIQDAFNLGWKLGHVLHGRGDAELLLDSYEAERRPVAREVIRGSAQRLHVAFAPGKVATFLRDIAVTVVGNLPAVQKMLTVELSETTIVYEDGPLVALGNPPRRPKRTDVGTRALDATFLDAASGEPRALWGEFSPTRHTLLLFSQPGKPIGLGGVPEGFSDAMRIVALDETSDPKGEVRDRYHVSAPGWVLVRPDQVVAARGAGEDFSALASYLNRVVGEAG</sequence>
<reference evidence="6 7" key="1">
    <citation type="submission" date="2018-03" db="EMBL/GenBank/DDBJ databases">
        <title>The draft genome of Mesorhizobium sp. 6GN-30.</title>
        <authorList>
            <person name="Liu L."/>
            <person name="Li L."/>
            <person name="Wang T."/>
            <person name="Zhang X."/>
            <person name="Liang L."/>
        </authorList>
    </citation>
    <scope>NUCLEOTIDE SEQUENCE [LARGE SCALE GENOMIC DNA]</scope>
    <source>
        <strain evidence="6 7">6GN30</strain>
    </source>
</reference>
<evidence type="ECO:0000256" key="1">
    <source>
        <dbReference type="ARBA" id="ARBA00001974"/>
    </source>
</evidence>
<keyword evidence="4" id="KW-0274">FAD</keyword>
<keyword evidence="6" id="KW-0503">Monooxygenase</keyword>
<evidence type="ECO:0000256" key="3">
    <source>
        <dbReference type="ARBA" id="ARBA00022630"/>
    </source>
</evidence>
<keyword evidence="6" id="KW-0560">Oxidoreductase</keyword>
<comment type="similarity">
    <text evidence="2">Belongs to the PheA/TfdB FAD monooxygenase family.</text>
</comment>
<gene>
    <name evidence="6" type="ORF">C7I84_25130</name>
</gene>
<organism evidence="6 7">
    <name type="scientific">Kumtagia ephedrae</name>
    <dbReference type="NCBI Taxonomy" id="2116701"/>
    <lineage>
        <taxon>Bacteria</taxon>
        <taxon>Pseudomonadati</taxon>
        <taxon>Pseudomonadota</taxon>
        <taxon>Alphaproteobacteria</taxon>
        <taxon>Hyphomicrobiales</taxon>
        <taxon>Phyllobacteriaceae</taxon>
        <taxon>Kumtagia</taxon>
    </lineage>
</organism>
<evidence type="ECO:0000256" key="4">
    <source>
        <dbReference type="ARBA" id="ARBA00022827"/>
    </source>
</evidence>
<dbReference type="Gene3D" id="3.40.30.120">
    <property type="match status" value="1"/>
</dbReference>
<dbReference type="InterPro" id="IPR036188">
    <property type="entry name" value="FAD/NAD-bd_sf"/>
</dbReference>
<comment type="caution">
    <text evidence="6">The sequence shown here is derived from an EMBL/GenBank/DDBJ whole genome shotgun (WGS) entry which is preliminary data.</text>
</comment>
<proteinExistence type="inferred from homology"/>
<dbReference type="PANTHER" id="PTHR43004:SF19">
    <property type="entry name" value="BINDING MONOOXYGENASE, PUTATIVE (JCVI)-RELATED"/>
    <property type="match status" value="1"/>
</dbReference>
<dbReference type="Proteomes" id="UP000241229">
    <property type="component" value="Unassembled WGS sequence"/>
</dbReference>
<evidence type="ECO:0000313" key="6">
    <source>
        <dbReference type="EMBL" id="PSJ53733.1"/>
    </source>
</evidence>
<dbReference type="InterPro" id="IPR002938">
    <property type="entry name" value="FAD-bd"/>
</dbReference>
<protein>
    <submittedName>
        <fullName evidence="6">FAD-binding monooxygenase</fullName>
    </submittedName>
</protein>
<feature type="domain" description="FAD-binding" evidence="5">
    <location>
        <begin position="5"/>
        <end position="343"/>
    </location>
</feature>